<accession>A0A9X4AMN4</accession>
<evidence type="ECO:0000256" key="1">
    <source>
        <dbReference type="ARBA" id="ARBA00022448"/>
    </source>
</evidence>
<evidence type="ECO:0000256" key="5">
    <source>
        <dbReference type="ARBA" id="ARBA00022692"/>
    </source>
</evidence>
<evidence type="ECO:0000313" key="11">
    <source>
        <dbReference type="Proteomes" id="UP001145050"/>
    </source>
</evidence>
<name>A0A9X4AMN4_9BACI</name>
<keyword evidence="1" id="KW-0813">Transport</keyword>
<keyword evidence="5 9" id="KW-0812">Transmembrane</keyword>
<feature type="transmembrane region" description="Helical" evidence="9">
    <location>
        <begin position="127"/>
        <end position="148"/>
    </location>
</feature>
<dbReference type="EMBL" id="JAMQKB010000018">
    <property type="protein sequence ID" value="MDC3425632.1"/>
    <property type="molecule type" value="Genomic_DNA"/>
</dbReference>
<feature type="transmembrane region" description="Helical" evidence="9">
    <location>
        <begin position="32"/>
        <end position="51"/>
    </location>
</feature>
<feature type="transmembrane region" description="Helical" evidence="9">
    <location>
        <begin position="180"/>
        <end position="198"/>
    </location>
</feature>
<dbReference type="GO" id="GO:0055085">
    <property type="term" value="P:transmembrane transport"/>
    <property type="evidence" value="ECO:0007669"/>
    <property type="project" value="InterPro"/>
</dbReference>
<organism evidence="10 11">
    <name type="scientific">Terrihalobacillus insolitus</name>
    <dbReference type="NCBI Taxonomy" id="2950438"/>
    <lineage>
        <taxon>Bacteria</taxon>
        <taxon>Bacillati</taxon>
        <taxon>Bacillota</taxon>
        <taxon>Bacilli</taxon>
        <taxon>Bacillales</taxon>
        <taxon>Bacillaceae</taxon>
        <taxon>Terrihalobacillus</taxon>
    </lineage>
</organism>
<evidence type="ECO:0000256" key="4">
    <source>
        <dbReference type="ARBA" id="ARBA00022643"/>
    </source>
</evidence>
<keyword evidence="4" id="KW-0288">FMN</keyword>
<feature type="transmembrane region" description="Helical" evidence="9">
    <location>
        <begin position="210"/>
        <end position="226"/>
    </location>
</feature>
<feature type="transmembrane region" description="Helical" evidence="9">
    <location>
        <begin position="9"/>
        <end position="26"/>
    </location>
</feature>
<gene>
    <name evidence="10" type="ORF">NC797_14080</name>
</gene>
<evidence type="ECO:0000256" key="8">
    <source>
        <dbReference type="ARBA" id="ARBA00023136"/>
    </source>
</evidence>
<dbReference type="RefSeq" id="WP_272437450.1">
    <property type="nucleotide sequence ID" value="NZ_JAMQKB010000018.1"/>
</dbReference>
<dbReference type="PANTHER" id="PTHR30578:SF0">
    <property type="entry name" value="ION-TRANSLOCATING OXIDOREDUCTASE COMPLEX SUBUNIT D"/>
    <property type="match status" value="1"/>
</dbReference>
<dbReference type="Pfam" id="PF03116">
    <property type="entry name" value="NQR2_RnfD_RnfE"/>
    <property type="match status" value="1"/>
</dbReference>
<keyword evidence="7 9" id="KW-1133">Transmembrane helix</keyword>
<comment type="caution">
    <text evidence="10">The sequence shown here is derived from an EMBL/GenBank/DDBJ whole genome shotgun (WGS) entry which is preliminary data.</text>
</comment>
<dbReference type="PANTHER" id="PTHR30578">
    <property type="entry name" value="ELECTRON TRANSPORT COMPLEX PROTEIN RNFD"/>
    <property type="match status" value="1"/>
</dbReference>
<proteinExistence type="predicted"/>
<keyword evidence="11" id="KW-1185">Reference proteome</keyword>
<dbReference type="Proteomes" id="UP001145050">
    <property type="component" value="Unassembled WGS sequence"/>
</dbReference>
<evidence type="ECO:0000256" key="9">
    <source>
        <dbReference type="SAM" id="Phobius"/>
    </source>
</evidence>
<dbReference type="GO" id="GO:0005886">
    <property type="term" value="C:plasma membrane"/>
    <property type="evidence" value="ECO:0007669"/>
    <property type="project" value="TreeGrafter"/>
</dbReference>
<keyword evidence="6" id="KW-1278">Translocase</keyword>
<feature type="transmembrane region" description="Helical" evidence="9">
    <location>
        <begin position="232"/>
        <end position="251"/>
    </location>
</feature>
<sequence>MIKIRDPRIAQILVLTGFTVLGLVYLQFRVTLIQVIVTLVVCMLLEVGIIYAKEAKLIFPKSSIITALSIALLLRADTVTPFLMASIIAIGSKHWIRYDGNHIFNPSNIGIVVVALLYPITVATAPLQWGFIWALLFVIITAGIYMVYKVSRFPVIASFLSAFLLGGLVRMLIWDKTFQAIFNEFMWGGLLIFTFFMITDPKTSPNSKKGQIFFGSVVAILGQVMIQLEVHSALFISLAVVCLVRVLWRIGESTKLLPKNRNRSVVT</sequence>
<keyword evidence="2" id="KW-0597">Phosphoprotein</keyword>
<evidence type="ECO:0000256" key="3">
    <source>
        <dbReference type="ARBA" id="ARBA00022630"/>
    </source>
</evidence>
<reference evidence="10" key="1">
    <citation type="submission" date="2022-06" db="EMBL/GenBank/DDBJ databases">
        <title>Aquibacillus sp. a new bacterium isolated from soil saline samples.</title>
        <authorList>
            <person name="Galisteo C."/>
            <person name="De La Haba R."/>
            <person name="Sanchez-Porro C."/>
            <person name="Ventosa A."/>
        </authorList>
    </citation>
    <scope>NUCLEOTIDE SEQUENCE</scope>
    <source>
        <strain evidence="10">3ASR75-11</strain>
    </source>
</reference>
<evidence type="ECO:0000256" key="6">
    <source>
        <dbReference type="ARBA" id="ARBA00022967"/>
    </source>
</evidence>
<feature type="transmembrane region" description="Helical" evidence="9">
    <location>
        <begin position="155"/>
        <end position="174"/>
    </location>
</feature>
<keyword evidence="3" id="KW-0285">Flavoprotein</keyword>
<dbReference type="InterPro" id="IPR004338">
    <property type="entry name" value="NqrB/RnfD"/>
</dbReference>
<dbReference type="AlphaFoldDB" id="A0A9X4AMN4"/>
<evidence type="ECO:0000313" key="10">
    <source>
        <dbReference type="EMBL" id="MDC3425632.1"/>
    </source>
</evidence>
<evidence type="ECO:0000256" key="7">
    <source>
        <dbReference type="ARBA" id="ARBA00022989"/>
    </source>
</evidence>
<keyword evidence="8 9" id="KW-0472">Membrane</keyword>
<evidence type="ECO:0000256" key="2">
    <source>
        <dbReference type="ARBA" id="ARBA00022553"/>
    </source>
</evidence>
<feature type="transmembrane region" description="Helical" evidence="9">
    <location>
        <begin position="103"/>
        <end position="121"/>
    </location>
</feature>
<protein>
    <submittedName>
        <fullName evidence="10">RnfABCDGE type electron transport complex subunit D</fullName>
    </submittedName>
</protein>